<dbReference type="RefSeq" id="WP_172735231.1">
    <property type="nucleotide sequence ID" value="NZ_MT732181.1"/>
</dbReference>
<keyword evidence="1" id="KW-0614">Plasmid</keyword>
<dbReference type="AlphaFoldDB" id="A0A1V0M607"/>
<organism evidence="1">
    <name type="scientific">Pseudomonas aeruginosa</name>
    <dbReference type="NCBI Taxonomy" id="287"/>
    <lineage>
        <taxon>Bacteria</taxon>
        <taxon>Pseudomonadati</taxon>
        <taxon>Pseudomonadota</taxon>
        <taxon>Gammaproteobacteria</taxon>
        <taxon>Pseudomonadales</taxon>
        <taxon>Pseudomonadaceae</taxon>
        <taxon>Pseudomonas</taxon>
    </lineage>
</organism>
<evidence type="ECO:0000313" key="1">
    <source>
        <dbReference type="EMBL" id="ARD70328.1"/>
    </source>
</evidence>
<sequence>MIILTGPHIYCRASYPRGCEGKLKVSALLHRYNDSVERRQSHALQLDTQIRRLESSTRRSGGRLETRLSLARHRRDNLDREHRAAADWKTTVAVPLFNILSKQLGRYYRGTILAGDTADSLRISFRLAPDTDQMVGPRALTITMQPEGAPLRLSIIRAVCDEHGRWHEEHLSSDTRIADLASCMMEKARQ</sequence>
<proteinExistence type="predicted"/>
<dbReference type="EMBL" id="KY494864">
    <property type="protein sequence ID" value="ARD70328.1"/>
    <property type="molecule type" value="Genomic_DNA"/>
</dbReference>
<accession>A0A1V0M607</accession>
<name>A0A1V0M607_PSEAI</name>
<protein>
    <submittedName>
        <fullName evidence="1">Uncharacterized protein</fullName>
    </submittedName>
</protein>
<geneLocation type="plasmid" evidence="1">
    <name>pJB37</name>
</geneLocation>
<reference evidence="1" key="1">
    <citation type="submission" date="2017-01" db="EMBL/GenBank/DDBJ databases">
        <title>Complete nucleotide sequence of an IncP-2 blaVIM-2-harboring megaplasmid from Pseudomonas aeruginosa.</title>
        <authorList>
            <person name="Botelho J."/>
            <person name="Grosso F."/>
            <person name="Mabrouk A."/>
            <person name="Peixe L."/>
        </authorList>
    </citation>
    <scope>NUCLEOTIDE SEQUENCE</scope>
    <source>
        <strain evidence="1">FFUP_PS_37</strain>
        <plasmid evidence="1">pJB37</plasmid>
    </source>
</reference>